<dbReference type="PROSITE" id="PS50110">
    <property type="entry name" value="RESPONSE_REGULATORY"/>
    <property type="match status" value="1"/>
</dbReference>
<dbReference type="InterPro" id="IPR029787">
    <property type="entry name" value="Nucleotide_cyclase"/>
</dbReference>
<dbReference type="PROSITE" id="PS50883">
    <property type="entry name" value="EAL"/>
    <property type="match status" value="1"/>
</dbReference>
<protein>
    <submittedName>
        <fullName evidence="5">Diguanylate cyclase (GGDEF) domain-containing protein</fullName>
    </submittedName>
</protein>
<dbReference type="Gene3D" id="3.30.70.270">
    <property type="match status" value="1"/>
</dbReference>
<dbReference type="InterPro" id="IPR035919">
    <property type="entry name" value="EAL_sf"/>
</dbReference>
<dbReference type="RefSeq" id="WP_218119495.1">
    <property type="nucleotide sequence ID" value="NZ_FNCV01000003.1"/>
</dbReference>
<dbReference type="Pfam" id="PF11849">
    <property type="entry name" value="DUF3369"/>
    <property type="match status" value="1"/>
</dbReference>
<evidence type="ECO:0000259" key="4">
    <source>
        <dbReference type="PROSITE" id="PS50887"/>
    </source>
</evidence>
<proteinExistence type="predicted"/>
<dbReference type="InterPro" id="IPR001633">
    <property type="entry name" value="EAL_dom"/>
</dbReference>
<gene>
    <name evidence="5" type="ORF">SAMN05421742_10380</name>
</gene>
<keyword evidence="6" id="KW-1185">Reference proteome</keyword>
<dbReference type="InterPro" id="IPR043128">
    <property type="entry name" value="Rev_trsase/Diguanyl_cyclase"/>
</dbReference>
<dbReference type="PROSITE" id="PS50887">
    <property type="entry name" value="GGDEF"/>
    <property type="match status" value="1"/>
</dbReference>
<reference evidence="6" key="1">
    <citation type="submission" date="2016-10" db="EMBL/GenBank/DDBJ databases">
        <authorList>
            <person name="Varghese N."/>
            <person name="Submissions S."/>
        </authorList>
    </citation>
    <scope>NUCLEOTIDE SEQUENCE [LARGE SCALE GENOMIC DNA]</scope>
    <source>
        <strain evidence="6">930I</strain>
    </source>
</reference>
<dbReference type="SUPFAM" id="SSF55073">
    <property type="entry name" value="Nucleotide cyclase"/>
    <property type="match status" value="1"/>
</dbReference>
<evidence type="ECO:0000259" key="2">
    <source>
        <dbReference type="PROSITE" id="PS50110"/>
    </source>
</evidence>
<feature type="domain" description="Response regulatory" evidence="2">
    <location>
        <begin position="25"/>
        <end position="149"/>
    </location>
</feature>
<dbReference type="GO" id="GO:0071111">
    <property type="term" value="F:cyclic-guanylate-specific phosphodiesterase activity"/>
    <property type="evidence" value="ECO:0007669"/>
    <property type="project" value="InterPro"/>
</dbReference>
<dbReference type="InterPro" id="IPR021800">
    <property type="entry name" value="DUF3369"/>
</dbReference>
<dbReference type="CDD" id="cd01948">
    <property type="entry name" value="EAL"/>
    <property type="match status" value="1"/>
</dbReference>
<sequence>MDDDGPFTFADDNVEASSKESKSWSILVVDDEGDVHDATRIALRGLLIEGRKLRLFHAFSAEEAYQILADEADIAVVLLDVVMETEDAGLQLVRRIRNDLGNSSVRIVLRTGQPGYAPEIDTIRTYDINDYKTKSELTRIRLFTTLAVALRSYHQIHQLEMSRRGLELIIAASTGLGKLRALRLYAEGVVTQLCSLLGLAPEGLVCAASRIDGEPARVIAAAGRYRDLIQCPLDDLPDDDARAILHACLDKRQHVLGGGICLYFGVSDMSGIAAFVDTREEIDPVNRNLIDVFCANATVGFENVLLQERLYDYAYTDQLLNVPNRKGLIDIVDRQTGDGEMVLALIDLDDFAEMNTVLDHHFGDQVLSVVARRLASIFGPPAVLARVGGDTFGLLGSAELVTPNRIEAVFAAPFDLNGEMLRVSATSSLIKVDHQVSANVLKDASIALKQAKILKRGRATLFSEDLSARARERIHMLTDLRAAFSAERLFLAYQPQVDLPSGKVLGAEALLRWKTEDGRSIPPDQFIPLAEQSGLTVPIGEWVLRTACHQLKRLTEGGHANFRMAINVSHTQFREPSFVPALGWALQDCRVDPSQLELELTESVAIGHIESTSAKIQEIRNMGITVAMDDFGTGYSSLSVLKQLNVDRLKVDRSFVMEIGEDGDATGIAELVIALGRQLRLVTIAEGVESEEQRRQLLKMGCHEGQGYLFGRPMPAKEFEAWMAAQG</sequence>
<dbReference type="PANTHER" id="PTHR33121">
    <property type="entry name" value="CYCLIC DI-GMP PHOSPHODIESTERASE PDEF"/>
    <property type="match status" value="1"/>
</dbReference>
<dbReference type="Pfam" id="PF00563">
    <property type="entry name" value="EAL"/>
    <property type="match status" value="1"/>
</dbReference>
<evidence type="ECO:0000256" key="1">
    <source>
        <dbReference type="PROSITE-ProRule" id="PRU00169"/>
    </source>
</evidence>
<evidence type="ECO:0000259" key="3">
    <source>
        <dbReference type="PROSITE" id="PS50883"/>
    </source>
</evidence>
<dbReference type="SUPFAM" id="SSF52172">
    <property type="entry name" value="CheY-like"/>
    <property type="match status" value="1"/>
</dbReference>
<feature type="domain" description="EAL" evidence="3">
    <location>
        <begin position="473"/>
        <end position="727"/>
    </location>
</feature>
<evidence type="ECO:0000313" key="6">
    <source>
        <dbReference type="Proteomes" id="UP000217076"/>
    </source>
</evidence>
<dbReference type="Gene3D" id="3.20.20.450">
    <property type="entry name" value="EAL domain"/>
    <property type="match status" value="1"/>
</dbReference>
<dbReference type="Gene3D" id="3.40.50.2300">
    <property type="match status" value="1"/>
</dbReference>
<dbReference type="CDD" id="cd01949">
    <property type="entry name" value="GGDEF"/>
    <property type="match status" value="1"/>
</dbReference>
<dbReference type="InterPro" id="IPR050706">
    <property type="entry name" value="Cyclic-di-GMP_PDE-like"/>
</dbReference>
<feature type="modified residue" description="4-aspartylphosphate" evidence="1">
    <location>
        <position position="80"/>
    </location>
</feature>
<dbReference type="SMART" id="SM00052">
    <property type="entry name" value="EAL"/>
    <property type="match status" value="1"/>
</dbReference>
<organism evidence="5 6">
    <name type="scientific">Roseospirillum parvum</name>
    <dbReference type="NCBI Taxonomy" id="83401"/>
    <lineage>
        <taxon>Bacteria</taxon>
        <taxon>Pseudomonadati</taxon>
        <taxon>Pseudomonadota</taxon>
        <taxon>Alphaproteobacteria</taxon>
        <taxon>Rhodospirillales</taxon>
        <taxon>Rhodospirillaceae</taxon>
        <taxon>Roseospirillum</taxon>
    </lineage>
</organism>
<dbReference type="SUPFAM" id="SSF141868">
    <property type="entry name" value="EAL domain-like"/>
    <property type="match status" value="1"/>
</dbReference>
<dbReference type="NCBIfam" id="TIGR00254">
    <property type="entry name" value="GGDEF"/>
    <property type="match status" value="1"/>
</dbReference>
<dbReference type="PANTHER" id="PTHR33121:SF70">
    <property type="entry name" value="SIGNALING PROTEIN YKOW"/>
    <property type="match status" value="1"/>
</dbReference>
<dbReference type="EMBL" id="FNCV01000003">
    <property type="protein sequence ID" value="SDG87100.1"/>
    <property type="molecule type" value="Genomic_DNA"/>
</dbReference>
<keyword evidence="1" id="KW-0597">Phosphoprotein</keyword>
<accession>A0A1G7XTM5</accession>
<dbReference type="InterPro" id="IPR001789">
    <property type="entry name" value="Sig_transdc_resp-reg_receiver"/>
</dbReference>
<name>A0A1G7XTM5_9PROT</name>
<dbReference type="InterPro" id="IPR000160">
    <property type="entry name" value="GGDEF_dom"/>
</dbReference>
<evidence type="ECO:0000313" key="5">
    <source>
        <dbReference type="EMBL" id="SDG87100.1"/>
    </source>
</evidence>
<dbReference type="Pfam" id="PF00990">
    <property type="entry name" value="GGDEF"/>
    <property type="match status" value="1"/>
</dbReference>
<dbReference type="GO" id="GO:0000160">
    <property type="term" value="P:phosphorelay signal transduction system"/>
    <property type="evidence" value="ECO:0007669"/>
    <property type="project" value="InterPro"/>
</dbReference>
<dbReference type="InterPro" id="IPR011006">
    <property type="entry name" value="CheY-like_superfamily"/>
</dbReference>
<feature type="domain" description="GGDEF" evidence="4">
    <location>
        <begin position="339"/>
        <end position="464"/>
    </location>
</feature>
<dbReference type="SMART" id="SM00267">
    <property type="entry name" value="GGDEF"/>
    <property type="match status" value="1"/>
</dbReference>
<dbReference type="AlphaFoldDB" id="A0A1G7XTM5"/>
<dbReference type="Proteomes" id="UP000217076">
    <property type="component" value="Unassembled WGS sequence"/>
</dbReference>
<dbReference type="STRING" id="83401.SAMN05421742_10380"/>